<protein>
    <submittedName>
        <fullName evidence="1">Ornitho-kinin</fullName>
    </submittedName>
</protein>
<sequence>RPPGFTPLR</sequence>
<dbReference type="PIR" id="B60246">
    <property type="entry name" value="B60246"/>
</dbReference>
<name>Q7LZ50_CHICK</name>
<keyword id="KW-0903">Direct protein sequencing</keyword>
<reference evidence="1" key="1">
    <citation type="journal article" date="1989" name="Adv. Exp. Med. Biol.">
        <title>Ornitho-kininogen and ornitho-kinin: isolation, characterization and chemical structure.</title>
        <authorList>
            <person name="Kimura M."/>
            <person name="Sueyoshi T."/>
            <person name="Morita T."/>
            <person name="Tanaka K."/>
            <person name="Iwanaga S."/>
        </authorList>
    </citation>
    <scope>PROTEIN SEQUENCE</scope>
</reference>
<evidence type="ECO:0000313" key="1">
    <source>
        <dbReference type="PIR" id="B60246"/>
    </source>
</evidence>
<accession>Q7LZ50</accession>
<organism evidence="1">
    <name type="scientific">Gallus gallus</name>
    <name type="common">Chicken</name>
    <dbReference type="NCBI Taxonomy" id="9031"/>
    <lineage>
        <taxon>Eukaryota</taxon>
        <taxon>Metazoa</taxon>
        <taxon>Chordata</taxon>
        <taxon>Craniata</taxon>
        <taxon>Vertebrata</taxon>
        <taxon>Euteleostomi</taxon>
        <taxon>Archelosauria</taxon>
        <taxon>Archosauria</taxon>
        <taxon>Dinosauria</taxon>
        <taxon>Saurischia</taxon>
        <taxon>Theropoda</taxon>
        <taxon>Coelurosauria</taxon>
        <taxon>Aves</taxon>
        <taxon>Neognathae</taxon>
        <taxon>Galloanserae</taxon>
        <taxon>Galliformes</taxon>
        <taxon>Phasianidae</taxon>
        <taxon>Phasianinae</taxon>
        <taxon>Gallus</taxon>
    </lineage>
</organism>
<proteinExistence type="evidence at protein level"/>